<dbReference type="PANTHER" id="PTHR44027">
    <property type="entry name" value="DNAJ HOMOLOG SUBFAMILY C MEMBER 5 HOMOLOG"/>
    <property type="match status" value="1"/>
</dbReference>
<evidence type="ECO:0000256" key="3">
    <source>
        <dbReference type="ARBA" id="ARBA00023136"/>
    </source>
</evidence>
<feature type="domain" description="J" evidence="10">
    <location>
        <begin position="15"/>
        <end position="84"/>
    </location>
</feature>
<dbReference type="InterPro" id="IPR036869">
    <property type="entry name" value="J_dom_sf"/>
</dbReference>
<organism evidence="11 12">
    <name type="scientific">Oncorhynchus tshawytscha</name>
    <name type="common">Chinook salmon</name>
    <name type="synonym">Salmo tshawytscha</name>
    <dbReference type="NCBI Taxonomy" id="74940"/>
    <lineage>
        <taxon>Eukaryota</taxon>
        <taxon>Metazoa</taxon>
        <taxon>Chordata</taxon>
        <taxon>Craniata</taxon>
        <taxon>Vertebrata</taxon>
        <taxon>Euteleostomi</taxon>
        <taxon>Actinopterygii</taxon>
        <taxon>Neopterygii</taxon>
        <taxon>Teleostei</taxon>
        <taxon>Protacanthopterygii</taxon>
        <taxon>Salmoniformes</taxon>
        <taxon>Salmonidae</taxon>
        <taxon>Salmoninae</taxon>
        <taxon>Oncorhynchus</taxon>
    </lineage>
</organism>
<dbReference type="SMART" id="SM00271">
    <property type="entry name" value="DnaJ"/>
    <property type="match status" value="1"/>
</dbReference>
<dbReference type="Pfam" id="PF00226">
    <property type="entry name" value="DnaJ"/>
    <property type="match status" value="1"/>
</dbReference>
<comment type="subunit">
    <text evidence="7">Interacts with the chaperone complex consisting of HSC70 and SGTA.</text>
</comment>
<dbReference type="InterPro" id="IPR051434">
    <property type="entry name" value="DnaJ_C_subfamily_member5"/>
</dbReference>
<keyword evidence="9" id="KW-1133">Transmembrane helix</keyword>
<gene>
    <name evidence="11" type="primary">DNAJC5B</name>
</gene>
<evidence type="ECO:0000256" key="2">
    <source>
        <dbReference type="ARBA" id="ARBA00022553"/>
    </source>
</evidence>
<evidence type="ECO:0000259" key="10">
    <source>
        <dbReference type="PROSITE" id="PS50076"/>
    </source>
</evidence>
<reference evidence="11" key="1">
    <citation type="submission" date="2025-08" db="UniProtKB">
        <authorList>
            <consortium name="Ensembl"/>
        </authorList>
    </citation>
    <scope>IDENTIFICATION</scope>
</reference>
<dbReference type="GeneTree" id="ENSGT00940000159294"/>
<dbReference type="GO" id="GO:0005737">
    <property type="term" value="C:cytoplasm"/>
    <property type="evidence" value="ECO:0007669"/>
    <property type="project" value="UniProtKB-ARBA"/>
</dbReference>
<keyword evidence="4" id="KW-0564">Palmitate</keyword>
<dbReference type="SUPFAM" id="SSF46565">
    <property type="entry name" value="Chaperone J-domain"/>
    <property type="match status" value="1"/>
</dbReference>
<keyword evidence="2" id="KW-0597">Phosphoprotein</keyword>
<dbReference type="Gene3D" id="1.10.287.110">
    <property type="entry name" value="DnaJ domain"/>
    <property type="match status" value="1"/>
</dbReference>
<dbReference type="PROSITE" id="PS00636">
    <property type="entry name" value="DNAJ_1"/>
    <property type="match status" value="1"/>
</dbReference>
<reference evidence="11" key="2">
    <citation type="submission" date="2025-09" db="UniProtKB">
        <authorList>
            <consortium name="Ensembl"/>
        </authorList>
    </citation>
    <scope>IDENTIFICATION</scope>
</reference>
<evidence type="ECO:0000313" key="11">
    <source>
        <dbReference type="Ensembl" id="ENSOTSP00005065709.1"/>
    </source>
</evidence>
<dbReference type="PANTHER" id="PTHR44027:SF6">
    <property type="entry name" value="DNAJ HOMOLOG SUBFAMILY C MEMBER 5B"/>
    <property type="match status" value="1"/>
</dbReference>
<dbReference type="InterPro" id="IPR018253">
    <property type="entry name" value="DnaJ_domain_CS"/>
</dbReference>
<comment type="subcellular location">
    <subcellularLocation>
        <location evidence="1">Membrane</location>
        <topology evidence="1">Lipid-anchor</topology>
    </subcellularLocation>
</comment>
<protein>
    <recommendedName>
        <fullName evidence="8">DnaJ homolog subfamily C member 5B</fullName>
    </recommendedName>
</protein>
<proteinExistence type="predicted"/>
<dbReference type="GO" id="GO:0016020">
    <property type="term" value="C:membrane"/>
    <property type="evidence" value="ECO:0007669"/>
    <property type="project" value="UniProtKB-SubCell"/>
</dbReference>
<feature type="transmembrane region" description="Helical" evidence="9">
    <location>
        <begin position="15"/>
        <end position="39"/>
    </location>
</feature>
<evidence type="ECO:0000256" key="5">
    <source>
        <dbReference type="ARBA" id="ARBA00023186"/>
    </source>
</evidence>
<evidence type="ECO:0000256" key="9">
    <source>
        <dbReference type="SAM" id="Phobius"/>
    </source>
</evidence>
<keyword evidence="6" id="KW-0449">Lipoprotein</keyword>
<dbReference type="Proteomes" id="UP000694402">
    <property type="component" value="Unassembled WGS sequence"/>
</dbReference>
<keyword evidence="12" id="KW-1185">Reference proteome</keyword>
<evidence type="ECO:0000256" key="4">
    <source>
        <dbReference type="ARBA" id="ARBA00023139"/>
    </source>
</evidence>
<evidence type="ECO:0000256" key="6">
    <source>
        <dbReference type="ARBA" id="ARBA00023288"/>
    </source>
</evidence>
<sequence>MSEQKQRSLSTSGEALYLVLGLQKTLNNLFNFVIFFFLFKKLALKHHPDKNPENLNATDKFKELNNAHSVLPDASKRNIYNSYNFNVYSMFISCVRARVRVCVCALNGLCPSCLWSEDPDTYIFPGNLGEQIRTDMETGEQHTPGGCSQLQCSAGKPHSLSLTASELAYSSQFYYPSVETTAATLLISSSYITLLPYRYFLIYQRENI</sequence>
<evidence type="ECO:0000256" key="1">
    <source>
        <dbReference type="ARBA" id="ARBA00004635"/>
    </source>
</evidence>
<dbReference type="Ensembl" id="ENSOTST00005071378.2">
    <property type="protein sequence ID" value="ENSOTSP00005065709.1"/>
    <property type="gene ID" value="ENSOTSG00005031365.2"/>
</dbReference>
<dbReference type="PRINTS" id="PR00625">
    <property type="entry name" value="JDOMAIN"/>
</dbReference>
<keyword evidence="9" id="KW-0812">Transmembrane</keyword>
<name>A0A8C8M4X4_ONCTS</name>
<dbReference type="InterPro" id="IPR001623">
    <property type="entry name" value="DnaJ_domain"/>
</dbReference>
<keyword evidence="3 9" id="KW-0472">Membrane</keyword>
<evidence type="ECO:0000256" key="7">
    <source>
        <dbReference type="ARBA" id="ARBA00038694"/>
    </source>
</evidence>
<keyword evidence="5" id="KW-0143">Chaperone</keyword>
<dbReference type="AlphaFoldDB" id="A0A8C8M4X4"/>
<dbReference type="CDD" id="cd06257">
    <property type="entry name" value="DnaJ"/>
    <property type="match status" value="1"/>
</dbReference>
<accession>A0A8C8M4X4</accession>
<evidence type="ECO:0000256" key="8">
    <source>
        <dbReference type="ARBA" id="ARBA00040845"/>
    </source>
</evidence>
<dbReference type="PROSITE" id="PS50076">
    <property type="entry name" value="DNAJ_2"/>
    <property type="match status" value="1"/>
</dbReference>
<evidence type="ECO:0000313" key="12">
    <source>
        <dbReference type="Proteomes" id="UP000694402"/>
    </source>
</evidence>